<evidence type="ECO:0000313" key="1">
    <source>
        <dbReference type="EMBL" id="RVV97441.1"/>
    </source>
</evidence>
<comment type="caution">
    <text evidence="1">The sequence shown here is derived from an EMBL/GenBank/DDBJ whole genome shotgun (WGS) entry which is preliminary data.</text>
</comment>
<dbReference type="RefSeq" id="WP_127907036.1">
    <property type="nucleotide sequence ID" value="NZ_RQXX01000004.1"/>
</dbReference>
<evidence type="ECO:0000313" key="2">
    <source>
        <dbReference type="Proteomes" id="UP000285908"/>
    </source>
</evidence>
<dbReference type="EMBL" id="RQXX01000004">
    <property type="protein sequence ID" value="RVV97441.1"/>
    <property type="molecule type" value="Genomic_DNA"/>
</dbReference>
<proteinExistence type="predicted"/>
<accession>A0A438AFF2</accession>
<keyword evidence="2" id="KW-1185">Reference proteome</keyword>
<name>A0A438AFF2_9RHOB</name>
<organism evidence="1 2">
    <name type="scientific">Mesobaculum littorinae</name>
    <dbReference type="NCBI Taxonomy" id="2486419"/>
    <lineage>
        <taxon>Bacteria</taxon>
        <taxon>Pseudomonadati</taxon>
        <taxon>Pseudomonadota</taxon>
        <taxon>Alphaproteobacteria</taxon>
        <taxon>Rhodobacterales</taxon>
        <taxon>Roseobacteraceae</taxon>
        <taxon>Mesobaculum</taxon>
    </lineage>
</organism>
<dbReference type="AlphaFoldDB" id="A0A438AFF2"/>
<dbReference type="Proteomes" id="UP000285908">
    <property type="component" value="Unassembled WGS sequence"/>
</dbReference>
<dbReference type="OrthoDB" id="7874397at2"/>
<gene>
    <name evidence="1" type="ORF">EKE94_12885</name>
</gene>
<reference evidence="1 2" key="1">
    <citation type="submission" date="2018-11" db="EMBL/GenBank/DDBJ databases">
        <title>Mesobaculum littorinae gen. nov., sp. nov., isolated from Littorina scabra that represents a novel genus of the order Rhodobacteraceae.</title>
        <authorList>
            <person name="Li F."/>
        </authorList>
    </citation>
    <scope>NUCLEOTIDE SEQUENCE [LARGE SCALE GENOMIC DNA]</scope>
    <source>
        <strain evidence="1 2">M0103</strain>
    </source>
</reference>
<protein>
    <submittedName>
        <fullName evidence="1">Uncharacterized protein</fullName>
    </submittedName>
</protein>
<sequence>MSALTGMPSRVGCDRGAAPVGALAAWPDADARLVRWLRQWCDGPEGQAAVWDEMSTALSPSAAQGGITALQDLLQLIMQAGRRPLMRHAATCDCVGSDEAVFANFVMTAATGDREEAMLMAALLVRADRMAEAAYLAQTLGLAARRIGLRLRPGIPRPTHMSPTTH</sequence>